<keyword evidence="3" id="KW-1185">Reference proteome</keyword>
<sequence>MRLRHWQILLLGSLMCNAFLLGGAAGAAWQWLATHGHISRAAPPSQTHALRFAARGLSLQRQQEFMAVLKAAHRDAGDSARQGREGRRDVLDLLAAPKLNRVALDAALEHTREADMTLRTRIEQGVADFAASLTPDERARFAAALRRDGEWRQADGAPATQRLDKPHARPQ</sequence>
<dbReference type="Pfam" id="PF13801">
    <property type="entry name" value="Metal_resist"/>
    <property type="match status" value="1"/>
</dbReference>
<reference evidence="2 3" key="1">
    <citation type="submission" date="2019-04" db="EMBL/GenBank/DDBJ databases">
        <authorList>
            <person name="Li M."/>
            <person name="Gao C."/>
        </authorList>
    </citation>
    <scope>NUCLEOTIDE SEQUENCE [LARGE SCALE GENOMIC DNA]</scope>
    <source>
        <strain evidence="2 3">BGMRC 2031</strain>
    </source>
</reference>
<evidence type="ECO:0000256" key="1">
    <source>
        <dbReference type="SAM" id="MobiDB-lite"/>
    </source>
</evidence>
<protein>
    <submittedName>
        <fullName evidence="2">Periplasmic heavy metal sensor</fullName>
    </submittedName>
</protein>
<evidence type="ECO:0000313" key="2">
    <source>
        <dbReference type="EMBL" id="TKI04591.1"/>
    </source>
</evidence>
<proteinExistence type="predicted"/>
<dbReference type="RefSeq" id="WP_136991441.1">
    <property type="nucleotide sequence ID" value="NZ_SZPQ01000027.1"/>
</dbReference>
<accession>A0ABY2SHU0</accession>
<name>A0ABY2SHU0_9HYPH</name>
<dbReference type="InterPro" id="IPR025961">
    <property type="entry name" value="Metal_resist"/>
</dbReference>
<organism evidence="2 3">
    <name type="scientific">Martelella alba</name>
    <dbReference type="NCBI Taxonomy" id="2590451"/>
    <lineage>
        <taxon>Bacteria</taxon>
        <taxon>Pseudomonadati</taxon>
        <taxon>Pseudomonadota</taxon>
        <taxon>Alphaproteobacteria</taxon>
        <taxon>Hyphomicrobiales</taxon>
        <taxon>Aurantimonadaceae</taxon>
        <taxon>Martelella</taxon>
    </lineage>
</organism>
<comment type="caution">
    <text evidence="2">The sequence shown here is derived from an EMBL/GenBank/DDBJ whole genome shotgun (WGS) entry which is preliminary data.</text>
</comment>
<dbReference type="Proteomes" id="UP000305202">
    <property type="component" value="Unassembled WGS sequence"/>
</dbReference>
<gene>
    <name evidence="2" type="ORF">FCN80_17400</name>
</gene>
<feature type="compositionally biased region" description="Basic and acidic residues" evidence="1">
    <location>
        <begin position="162"/>
        <end position="171"/>
    </location>
</feature>
<dbReference type="EMBL" id="SZPQ01000027">
    <property type="protein sequence ID" value="TKI04591.1"/>
    <property type="molecule type" value="Genomic_DNA"/>
</dbReference>
<feature type="region of interest" description="Disordered" evidence="1">
    <location>
        <begin position="147"/>
        <end position="171"/>
    </location>
</feature>
<evidence type="ECO:0000313" key="3">
    <source>
        <dbReference type="Proteomes" id="UP000305202"/>
    </source>
</evidence>